<dbReference type="InterPro" id="IPR018203">
    <property type="entry name" value="GDP_dissociation_inhibitor"/>
</dbReference>
<dbReference type="PRINTS" id="PR00892">
    <property type="entry name" value="RABGDI"/>
</dbReference>
<name>A0ABR4NKR5_9FUNG</name>
<evidence type="ECO:0000256" key="1">
    <source>
        <dbReference type="ARBA" id="ARBA00005593"/>
    </source>
</evidence>
<accession>A0ABR4NKR5</accession>
<gene>
    <name evidence="6" type="primary">GDI1</name>
    <name evidence="6" type="ORF">HK105_200194</name>
</gene>
<evidence type="ECO:0000259" key="5">
    <source>
        <dbReference type="PROSITE" id="PS50108"/>
    </source>
</evidence>
<dbReference type="PROSITE" id="PS50108">
    <property type="entry name" value="CRIB"/>
    <property type="match status" value="1"/>
</dbReference>
<feature type="region of interest" description="Disordered" evidence="4">
    <location>
        <begin position="1346"/>
        <end position="1374"/>
    </location>
</feature>
<dbReference type="SUPFAM" id="SSF75217">
    <property type="entry name" value="alpha/beta knot"/>
    <property type="match status" value="1"/>
</dbReference>
<dbReference type="InterPro" id="IPR029026">
    <property type="entry name" value="tRNA_m1G_MTases_N"/>
</dbReference>
<dbReference type="Pfam" id="PF25050">
    <property type="entry name" value="TARBP1"/>
    <property type="match status" value="1"/>
</dbReference>
<evidence type="ECO:0000256" key="3">
    <source>
        <dbReference type="ARBA" id="ARBA00022679"/>
    </source>
</evidence>
<dbReference type="Pfam" id="PF00588">
    <property type="entry name" value="SpoU_methylase"/>
    <property type="match status" value="1"/>
</dbReference>
<keyword evidence="3" id="KW-0808">Transferase</keyword>
<dbReference type="InterPro" id="IPR056921">
    <property type="entry name" value="TARBP1_dom"/>
</dbReference>
<evidence type="ECO:0000313" key="6">
    <source>
        <dbReference type="EMBL" id="KAL2920128.1"/>
    </source>
</evidence>
<sequence length="1968" mass="217246">MPLLASRGDADAPPQHAVAWLAALAADFPADFGQSLLGNIAAVAAAAVHPDAGPLRRGGDAADSDCITFEADLVAVSIADLLQVDGRQWLSPSAVMPHGDEGEIRPADCSLPTSLELAAAIIAAWADDAKAAAGEHDFNFEQLAASLLIAALALVVHPEGRVRFLAGSSLMPAIFKFMPRSYGAAHAAKWARIALISSRLRSDHDFHLDVAGHLCRLFDAWMGLERIGESKYQFTPSNGLVDLCRQRLVFEIILRGLSGSDSTALKYSQFLLKRIVYFSESFGTGHSANVDDAGPKDSAWSEFFFWPDASTHAAGVKQVLKMWEEFFLVFDTVQEPYVHLVEPQIPKIGALLRKRSAKGLEFSLHPAWWIALLQRGAQNSAHPIRRRILDYVLSVRDPDQLAVLASSLGFTAGSLLRQLDEPSQFAVPGLGIFLSPFGEKLSEFLVSLCRAFPTREACFTFLSRTIGALPSFLTRVSVIFVLQGLAMLGDSEDCPDIARCLGAAEINAIVSLLVGERAVSVYRNLKTRQLISSFALVATVSLSDPALACLASLQQRLAEFLSSPPTEETGDYSVTPTDIEIAHDLASVAAFISSSAPDADPRYTPASVLEPLSRQLARFSSPYLSGIARRRGLLVLESLLRTAAFAAMNAADLTRALGLAQDAMDPIVDTLECEICQDAVGVVMIASATYVLKCLISRTVYSAHAVVSKALNWKLKSDEAVHRAWGTGIATQAQAYRAFGHIQLLRAAIELGRMHHVRDFLQASDITLAKLVMEVDPARGVPNDTGGMDMEVRPRMALMVARFFLAEDIVSFAQAVGNSQILTDEEICDLFGVLVDALGSANFATSLAMMRLAARFLDIKAGSIPASLIHGAIANSLEILKENWTNSRFWQRLLDSFAALAFHESVLSNEAFIESDGILNQAFQLLNKWSKTRVGVMNPASALMHAFWLYAVDCGAPQSDPSRAAHLRSQAIRSLETNMDWVVELLLFGALRDSDMLDQKHEALIVLKTIEHTLPADEVEGFQGTAAWNFAAKDYVVRVETNDIILRLRTDDAAHRRLAKTLFSRLLQIQLDNRYTNQFINTAEHRRQMRSWISIHVLLPFVDADEAHGVLDKLVKTIILEQVGETRCYIEWAIMRLLIAHPSLLGAFWKQLANYDHRAHVGSSLLTIAMHVGQSLPKELQPKYFKEATLAVLPWSSSNHFNMRMFAHYGLFIFWNYCGQHRRDHLASVRQELEHIQPLMDFIATNPECARHRKKCEVYYFGGGGFHPLRDVNVEFLFRGGLTVMQLADDEKISAMAFERVNPRPGHTMPLGYSQKEMIQSLIKSSIKMVAKSLDLGNADDVAAGAGGDVVPPGPVREVTGDADGAGDAEANGPSQKKILAWEALMQTNMDLSAEREARFTIKEDSTFISTSVSADRWMPMLEVREADIEAYLVAKRAEGYSIVGIEQATNSVSLESFEFPRKSVVLLGKEREGVPAGLMPLLDHVLEIPQFGVIRSLNVHVSGALIVWEYAKQQLQRQQRQLPQLPNEEYDVIVLGTGLTECILSGLLSVEGKKVLHMDRNDYYGGESASLNLTQLYRKFRNGMSPPQQFGRDRDYNVDLIPKFAMASGEFVNILYHTDVTRYLEFRQIAGSFVYRDGKISKVPSNQNEALTSSLMGLFEKRRLKSFFEFIQGYDFTDPKTHQGVDLNTATMAEVYKKFGLEPGTQDFVGHALALHLDDQYMDEPARETYERICLYMNSMARYGKSPYIYPLYGLGELPQGFARLSAIYGGTYMLQKPIEEIVFENGKAVGVKSEGEVARAKAIIGDPSYFPNLVKKSGSVVRIICVLNHPIPNTADADSVQLVIPQNQVNRKHDIYVAAVSSAHSVCAKDFYVAIVSTLVETDNPEKECEPGLALLGPILEKFVDVKDIYEPVADGKADNVFISRSYDATSHFETTCADVKSIYKRLTGNDLKVEGKVKKLEDEAQ</sequence>
<evidence type="ECO:0000256" key="2">
    <source>
        <dbReference type="ARBA" id="ARBA00022603"/>
    </source>
</evidence>
<feature type="domain" description="CRIB" evidence="5">
    <location>
        <begin position="1139"/>
        <end position="1162"/>
    </location>
</feature>
<dbReference type="EMBL" id="JADGIZ020000001">
    <property type="protein sequence ID" value="KAL2920128.1"/>
    <property type="molecule type" value="Genomic_DNA"/>
</dbReference>
<dbReference type="CDD" id="cd18091">
    <property type="entry name" value="SpoU-like_TRM3-like"/>
    <property type="match status" value="1"/>
</dbReference>
<dbReference type="InterPro" id="IPR000095">
    <property type="entry name" value="CRIB_dom"/>
</dbReference>
<dbReference type="Gene3D" id="3.40.1280.10">
    <property type="match status" value="1"/>
</dbReference>
<proteinExistence type="inferred from homology"/>
<dbReference type="PANTHER" id="PTHR11787:SF8">
    <property type="entry name" value="RAB GDP DISSOCIATION INHIBITOR"/>
    <property type="match status" value="1"/>
</dbReference>
<protein>
    <submittedName>
        <fullName evidence="6">Rab GDP dissociation inhibitor alpha</fullName>
    </submittedName>
</protein>
<dbReference type="PRINTS" id="PR00891">
    <property type="entry name" value="RABGDIREP"/>
</dbReference>
<dbReference type="SUPFAM" id="SSF51905">
    <property type="entry name" value="FAD/NAD(P)-binding domain"/>
    <property type="match status" value="2"/>
</dbReference>
<evidence type="ECO:0000256" key="4">
    <source>
        <dbReference type="SAM" id="MobiDB-lite"/>
    </source>
</evidence>
<keyword evidence="2" id="KW-0489">Methyltransferase</keyword>
<dbReference type="Proteomes" id="UP001527925">
    <property type="component" value="Unassembled WGS sequence"/>
</dbReference>
<reference evidence="6 7" key="1">
    <citation type="submission" date="2023-09" db="EMBL/GenBank/DDBJ databases">
        <title>Pangenome analysis of Batrachochytrium dendrobatidis and related Chytrids.</title>
        <authorList>
            <person name="Yacoub M.N."/>
            <person name="Stajich J.E."/>
            <person name="James T.Y."/>
        </authorList>
    </citation>
    <scope>NUCLEOTIDE SEQUENCE [LARGE SCALE GENOMIC DNA]</scope>
    <source>
        <strain evidence="6 7">JEL0888</strain>
    </source>
</reference>
<dbReference type="Pfam" id="PF00996">
    <property type="entry name" value="GDI"/>
    <property type="match status" value="1"/>
</dbReference>
<dbReference type="InterPro" id="IPR036188">
    <property type="entry name" value="FAD/NAD-bd_sf"/>
</dbReference>
<dbReference type="Gene3D" id="3.50.50.60">
    <property type="entry name" value="FAD/NAD(P)-binding domain"/>
    <property type="match status" value="1"/>
</dbReference>
<dbReference type="InterPro" id="IPR001537">
    <property type="entry name" value="SpoU_MeTrfase"/>
</dbReference>
<dbReference type="InterPro" id="IPR044748">
    <property type="entry name" value="Trm3/TARBP1_C"/>
</dbReference>
<dbReference type="Gene3D" id="1.10.405.10">
    <property type="entry name" value="Guanine Nucleotide Dissociation Inhibitor, domain 1"/>
    <property type="match status" value="1"/>
</dbReference>
<evidence type="ECO:0000313" key="7">
    <source>
        <dbReference type="Proteomes" id="UP001527925"/>
    </source>
</evidence>
<dbReference type="InterPro" id="IPR000806">
    <property type="entry name" value="RabGDI"/>
</dbReference>
<comment type="similarity">
    <text evidence="1">Belongs to the Rab GDI family.</text>
</comment>
<keyword evidence="7" id="KW-1185">Reference proteome</keyword>
<dbReference type="Gene3D" id="3.30.519.10">
    <property type="entry name" value="Guanine Nucleotide Dissociation Inhibitor, domain 2"/>
    <property type="match status" value="1"/>
</dbReference>
<comment type="caution">
    <text evidence="6">The sequence shown here is derived from an EMBL/GenBank/DDBJ whole genome shotgun (WGS) entry which is preliminary data.</text>
</comment>
<organism evidence="6 7">
    <name type="scientific">Polyrhizophydium stewartii</name>
    <dbReference type="NCBI Taxonomy" id="2732419"/>
    <lineage>
        <taxon>Eukaryota</taxon>
        <taxon>Fungi</taxon>
        <taxon>Fungi incertae sedis</taxon>
        <taxon>Chytridiomycota</taxon>
        <taxon>Chytridiomycota incertae sedis</taxon>
        <taxon>Chytridiomycetes</taxon>
        <taxon>Rhizophydiales</taxon>
        <taxon>Rhizophydiales incertae sedis</taxon>
        <taxon>Polyrhizophydium</taxon>
    </lineage>
</organism>
<dbReference type="InterPro" id="IPR029028">
    <property type="entry name" value="Alpha/beta_knot_MTases"/>
</dbReference>
<dbReference type="PANTHER" id="PTHR11787">
    <property type="entry name" value="RAB GDP-DISSOCIATION INHIBITOR"/>
    <property type="match status" value="1"/>
</dbReference>